<feature type="region of interest" description="Disordered" evidence="1">
    <location>
        <begin position="655"/>
        <end position="714"/>
    </location>
</feature>
<evidence type="ECO:0000313" key="4">
    <source>
        <dbReference type="Proteomes" id="UP001438707"/>
    </source>
</evidence>
<reference evidence="3 4" key="1">
    <citation type="journal article" date="2024" name="Nat. Commun.">
        <title>Phylogenomics reveals the evolutionary origins of lichenization in chlorophyte algae.</title>
        <authorList>
            <person name="Puginier C."/>
            <person name="Libourel C."/>
            <person name="Otte J."/>
            <person name="Skaloud P."/>
            <person name="Haon M."/>
            <person name="Grisel S."/>
            <person name="Petersen M."/>
            <person name="Berrin J.G."/>
            <person name="Delaux P.M."/>
            <person name="Dal Grande F."/>
            <person name="Keller J."/>
        </authorList>
    </citation>
    <scope>NUCLEOTIDE SEQUENCE [LARGE SCALE GENOMIC DNA]</scope>
    <source>
        <strain evidence="3 4">SAG 2145</strain>
    </source>
</reference>
<comment type="caution">
    <text evidence="3">The sequence shown here is derived from an EMBL/GenBank/DDBJ whole genome shotgun (WGS) entry which is preliminary data.</text>
</comment>
<proteinExistence type="predicted"/>
<feature type="compositionally biased region" description="Basic residues" evidence="1">
    <location>
        <begin position="395"/>
        <end position="405"/>
    </location>
</feature>
<sequence length="892" mass="96085">MASSQALHDHGSHGVQAAAQEAGPQYDAALLQKQQAQSASQQQSQQHQDHPAPIEATEDWSNNIVQQVPKAEMMKLQDAHANHPDEILNHQTAGQHAQHVLQQQSDQQQGPLMSQGSQHHHSPHTAPELADHEREDEFTFADLQAWRKDLYSLAWAQDTNTLKKHVHKCLADPAGHACRAAISRGQSRVKCAGLFTLLMAPLWFLDGFCHDSLGIYTSTSSAGPRCLLMNVGSAFILGFVPLSIWRLWILWGALPTTFMKSEPFTDLLLGVALDLMTVLTFLVRDRAVGCCICPGFGSLSSASITCSCPLSLSLQPFALFATLESSYQGARARFTTAAAKFRPAEQDVSQGISTRHLCYHRRWGFLEIWDPVCRRVKSSSSKCSQSAGLDVSLPQRHHPGTRAKKLAAPAADLRPLAFRQDALLETAPASASRRQYISAKEKSRGLIRQGQSNQALSREEANIHSKFKSQRCSPKAAPSALDLEQDASSQAAPASDFIEHVSAKSPAKKPKQVWNVHGSEPSEPKAGTSGEIKQPSFLVPASAPELMQEFSHLKEAMPSKAAPSHMGPRKSKRPQQEQNKLLTASPAATANLQHSSSRSRQPKAAVQAGPCATAKSPACTSLIYSPAISAEACEKYSNQDVFSSRAGLSIPALHHSETSSTTPSHHAAGWHKVSKRSPALHPSSISRLDATSSSATKTSMSATCQPPVNRPNSIAALAKPPSAAETSEPDACLDQEAECKPSRKAPASINFSRIATNVRNDPDITEGVTPITSHVAIPQHRPQPRSASLYCVKPEATRLTADKLSAGSERQASSRAAHAAITTMSSPPSKYSSDGVYEQLHEPKKGLGSADQEVAGDSSFLLTGSAQHTCITCEQAARQTLFAPCGHMLFCG</sequence>
<evidence type="ECO:0000256" key="2">
    <source>
        <dbReference type="SAM" id="Phobius"/>
    </source>
</evidence>
<evidence type="ECO:0000313" key="3">
    <source>
        <dbReference type="EMBL" id="KAK9819513.1"/>
    </source>
</evidence>
<dbReference type="Proteomes" id="UP001438707">
    <property type="component" value="Unassembled WGS sequence"/>
</dbReference>
<feature type="region of interest" description="Disordered" evidence="1">
    <location>
        <begin position="804"/>
        <end position="835"/>
    </location>
</feature>
<feature type="region of interest" description="Disordered" evidence="1">
    <location>
        <begin position="384"/>
        <end position="407"/>
    </location>
</feature>
<gene>
    <name evidence="3" type="ORF">WJX74_002735</name>
</gene>
<evidence type="ECO:0000256" key="1">
    <source>
        <dbReference type="SAM" id="MobiDB-lite"/>
    </source>
</evidence>
<name>A0AAW1QDN9_9CHLO</name>
<keyword evidence="2" id="KW-0812">Transmembrane</keyword>
<feature type="compositionally biased region" description="Low complexity" evidence="1">
    <location>
        <begin position="486"/>
        <end position="496"/>
    </location>
</feature>
<feature type="compositionally biased region" description="Low complexity" evidence="1">
    <location>
        <begin position="93"/>
        <end position="115"/>
    </location>
</feature>
<protein>
    <submittedName>
        <fullName evidence="3">Uncharacterized protein</fullName>
    </submittedName>
</protein>
<feature type="region of interest" description="Disordered" evidence="1">
    <location>
        <begin position="556"/>
        <end position="579"/>
    </location>
</feature>
<keyword evidence="2" id="KW-0472">Membrane</keyword>
<feature type="region of interest" description="Disordered" evidence="1">
    <location>
        <begin position="93"/>
        <end position="132"/>
    </location>
</feature>
<feature type="compositionally biased region" description="Polar residues" evidence="1">
    <location>
        <begin position="822"/>
        <end position="832"/>
    </location>
</feature>
<dbReference type="EMBL" id="JALJOS010000046">
    <property type="protein sequence ID" value="KAK9819513.1"/>
    <property type="molecule type" value="Genomic_DNA"/>
</dbReference>
<feature type="compositionally biased region" description="Low complexity" evidence="1">
    <location>
        <begin position="28"/>
        <end position="46"/>
    </location>
</feature>
<keyword evidence="2" id="KW-1133">Transmembrane helix</keyword>
<dbReference type="AlphaFoldDB" id="A0AAW1QDN9"/>
<feature type="region of interest" description="Disordered" evidence="1">
    <location>
        <begin position="1"/>
        <end position="58"/>
    </location>
</feature>
<accession>A0AAW1QDN9</accession>
<feature type="region of interest" description="Disordered" evidence="1">
    <location>
        <begin position="429"/>
        <end position="532"/>
    </location>
</feature>
<organism evidence="3 4">
    <name type="scientific">Apatococcus lobatus</name>
    <dbReference type="NCBI Taxonomy" id="904363"/>
    <lineage>
        <taxon>Eukaryota</taxon>
        <taxon>Viridiplantae</taxon>
        <taxon>Chlorophyta</taxon>
        <taxon>core chlorophytes</taxon>
        <taxon>Trebouxiophyceae</taxon>
        <taxon>Chlorellales</taxon>
        <taxon>Chlorellaceae</taxon>
        <taxon>Apatococcus</taxon>
    </lineage>
</organism>
<feature type="compositionally biased region" description="Low complexity" evidence="1">
    <location>
        <begin position="690"/>
        <end position="703"/>
    </location>
</feature>
<feature type="transmembrane region" description="Helical" evidence="2">
    <location>
        <begin position="227"/>
        <end position="251"/>
    </location>
</feature>
<keyword evidence="4" id="KW-1185">Reference proteome</keyword>